<dbReference type="InterPro" id="IPR007955">
    <property type="entry name" value="Bystin"/>
</dbReference>
<feature type="compositionally biased region" description="Low complexity" evidence="2">
    <location>
        <begin position="123"/>
        <end position="134"/>
    </location>
</feature>
<dbReference type="GO" id="GO:0032040">
    <property type="term" value="C:small-subunit processome"/>
    <property type="evidence" value="ECO:0007669"/>
    <property type="project" value="EnsemblFungi"/>
</dbReference>
<feature type="compositionally biased region" description="Acidic residues" evidence="2">
    <location>
        <begin position="172"/>
        <end position="181"/>
    </location>
</feature>
<comment type="similarity">
    <text evidence="1">Belongs to the bystin family.</text>
</comment>
<feature type="compositionally biased region" description="Basic and acidic residues" evidence="2">
    <location>
        <begin position="146"/>
        <end position="162"/>
    </location>
</feature>
<feature type="compositionally biased region" description="Acidic residues" evidence="2">
    <location>
        <begin position="514"/>
        <end position="524"/>
    </location>
</feature>
<dbReference type="AlphaFoldDB" id="A0A167NAX8"/>
<dbReference type="STRING" id="1081102.A0A167NAX8"/>
<evidence type="ECO:0000256" key="2">
    <source>
        <dbReference type="SAM" id="MobiDB-lite"/>
    </source>
</evidence>
<feature type="region of interest" description="Disordered" evidence="2">
    <location>
        <begin position="1"/>
        <end position="194"/>
    </location>
</feature>
<dbReference type="GO" id="GO:0030688">
    <property type="term" value="C:preribosome, small subunit precursor"/>
    <property type="evidence" value="ECO:0007669"/>
    <property type="project" value="EnsemblFungi"/>
</dbReference>
<dbReference type="Proteomes" id="UP000076874">
    <property type="component" value="Unassembled WGS sequence"/>
</dbReference>
<proteinExistence type="inferred from homology"/>
<organism evidence="3 4">
    <name type="scientific">Niveomyces insectorum RCEF 264</name>
    <dbReference type="NCBI Taxonomy" id="1081102"/>
    <lineage>
        <taxon>Eukaryota</taxon>
        <taxon>Fungi</taxon>
        <taxon>Dikarya</taxon>
        <taxon>Ascomycota</taxon>
        <taxon>Pezizomycotina</taxon>
        <taxon>Sordariomycetes</taxon>
        <taxon>Hypocreomycetidae</taxon>
        <taxon>Hypocreales</taxon>
        <taxon>Cordycipitaceae</taxon>
        <taxon>Niveomyces</taxon>
    </lineage>
</organism>
<dbReference type="PANTHER" id="PTHR12821:SF0">
    <property type="entry name" value="BYSTIN"/>
    <property type="match status" value="1"/>
</dbReference>
<keyword evidence="4" id="KW-1185">Reference proteome</keyword>
<name>A0A167NAX8_9HYPO</name>
<gene>
    <name evidence="3" type="ORF">SPI_08433</name>
</gene>
<dbReference type="GO" id="GO:0030515">
    <property type="term" value="F:snoRNA binding"/>
    <property type="evidence" value="ECO:0007669"/>
    <property type="project" value="EnsemblFungi"/>
</dbReference>
<dbReference type="GO" id="GO:0000447">
    <property type="term" value="P:endonucleolytic cleavage in ITS1 to separate SSU-rRNA from 5.8S rRNA and LSU-rRNA from tricistronic rRNA transcript (SSU-rRNA, 5.8S rRNA, LSU-rRNA)"/>
    <property type="evidence" value="ECO:0007669"/>
    <property type="project" value="EnsemblFungi"/>
</dbReference>
<comment type="caution">
    <text evidence="3">The sequence shown here is derived from an EMBL/GenBank/DDBJ whole genome shotgun (WGS) entry which is preliminary data.</text>
</comment>
<feature type="region of interest" description="Disordered" evidence="2">
    <location>
        <begin position="504"/>
        <end position="524"/>
    </location>
</feature>
<evidence type="ECO:0000256" key="1">
    <source>
        <dbReference type="ARBA" id="ARBA00007114"/>
    </source>
</evidence>
<dbReference type="EMBL" id="AZHD01000020">
    <property type="protein sequence ID" value="OAA55338.1"/>
    <property type="molecule type" value="Genomic_DNA"/>
</dbReference>
<dbReference type="GO" id="GO:0016973">
    <property type="term" value="P:poly(A)+ mRNA export from nucleus"/>
    <property type="evidence" value="ECO:0007669"/>
    <property type="project" value="EnsemblFungi"/>
</dbReference>
<accession>A0A167NAX8</accession>
<evidence type="ECO:0000313" key="3">
    <source>
        <dbReference type="EMBL" id="OAA55338.1"/>
    </source>
</evidence>
<evidence type="ECO:0000313" key="4">
    <source>
        <dbReference type="Proteomes" id="UP000076874"/>
    </source>
</evidence>
<dbReference type="PANTHER" id="PTHR12821">
    <property type="entry name" value="BYSTIN"/>
    <property type="match status" value="1"/>
</dbReference>
<feature type="compositionally biased region" description="Acidic residues" evidence="2">
    <location>
        <begin position="94"/>
        <end position="117"/>
    </location>
</feature>
<dbReference type="GO" id="GO:0005737">
    <property type="term" value="C:cytoplasm"/>
    <property type="evidence" value="ECO:0007669"/>
    <property type="project" value="EnsemblFungi"/>
</dbReference>
<dbReference type="OrthoDB" id="2192561at2759"/>
<feature type="compositionally biased region" description="Low complexity" evidence="2">
    <location>
        <begin position="78"/>
        <end position="89"/>
    </location>
</feature>
<protein>
    <submittedName>
        <fullName evidence="3">rRNA processing protein</fullName>
    </submittedName>
</protein>
<dbReference type="GO" id="GO:0030686">
    <property type="term" value="C:90S preribosome"/>
    <property type="evidence" value="ECO:0007669"/>
    <property type="project" value="EnsemblFungi"/>
</dbReference>
<dbReference type="Pfam" id="PF05291">
    <property type="entry name" value="Bystin"/>
    <property type="match status" value="1"/>
</dbReference>
<reference evidence="3 4" key="1">
    <citation type="journal article" date="2016" name="Genome Biol. Evol.">
        <title>Divergent and convergent evolution of fungal pathogenicity.</title>
        <authorList>
            <person name="Shang Y."/>
            <person name="Xiao G."/>
            <person name="Zheng P."/>
            <person name="Cen K."/>
            <person name="Zhan S."/>
            <person name="Wang C."/>
        </authorList>
    </citation>
    <scope>NUCLEOTIDE SEQUENCE [LARGE SCALE GENOMIC DNA]</scope>
    <source>
        <strain evidence="3 4">RCEF 264</strain>
    </source>
</reference>
<sequence length="524" mass="57239">MPKAVSPAAVRQGRRHNPLDEDLLARGLLRQKAPKRKSKGGKDGDESEGYVDAQSSKRILQLGRELEAEGDDDGAGAGQAAQVDAFGFGSRFADEDDEAPFGDDDDGGEWADEDDDGLGAGAAGDASADIDPADLATFDKFLPSHQNDDPILRDLQLHMTDKKRSKSRAAKEDEDQEEREEEGPTKASEQTAGGRNLADIILAKIAEHEAGQQRRGTLADDLGEGFVPKNGMDDDVDDADGDELDFNPKVVEVYTKCGILLSRWTAGKLPKPLKILPTVPQWETLLEFTRPESWTPHACYEMTKVFISARAEIGRRFLEMVILERVRDDIHETKKLNVHLFAALKKSLFRPAAFFKGFLFPLVLSGTATLREAQIVSAALVRTSIPVLHASAALKGLCDIAAQVAPDTEGQSSISVFIKALLDKRYALPYQVVDALVIHFLRGRAAAAALPVVWHQSLLLFAQRYHDSITEDQREALLDLLLSQGHAAIAPEIRRELLAGRGRGVPLEPQGPDFDGDDTMLLDS</sequence>